<gene>
    <name evidence="1" type="ORF">VaNZ11_005822</name>
</gene>
<evidence type="ECO:0000313" key="2">
    <source>
        <dbReference type="Proteomes" id="UP001165090"/>
    </source>
</evidence>
<reference evidence="1 2" key="1">
    <citation type="journal article" date="2023" name="IScience">
        <title>Expanded male sex-determining region conserved during the evolution of homothallism in the green alga Volvox.</title>
        <authorList>
            <person name="Yamamoto K."/>
            <person name="Matsuzaki R."/>
            <person name="Mahakham W."/>
            <person name="Heman W."/>
            <person name="Sekimoto H."/>
            <person name="Kawachi M."/>
            <person name="Minakuchi Y."/>
            <person name="Toyoda A."/>
            <person name="Nozaki H."/>
        </authorList>
    </citation>
    <scope>NUCLEOTIDE SEQUENCE [LARGE SCALE GENOMIC DNA]</scope>
    <source>
        <strain evidence="1 2">NIES-4468</strain>
    </source>
</reference>
<dbReference type="InterPro" id="IPR023214">
    <property type="entry name" value="HAD_sf"/>
</dbReference>
<protein>
    <submittedName>
        <fullName evidence="1">Uncharacterized protein</fullName>
    </submittedName>
</protein>
<feature type="non-terminal residue" evidence="1">
    <location>
        <position position="1"/>
    </location>
</feature>
<evidence type="ECO:0000313" key="1">
    <source>
        <dbReference type="EMBL" id="GLI62965.1"/>
    </source>
</evidence>
<dbReference type="EMBL" id="BSDZ01000014">
    <property type="protein sequence ID" value="GLI62965.1"/>
    <property type="molecule type" value="Genomic_DNA"/>
</dbReference>
<dbReference type="PANTHER" id="PTHR15157">
    <property type="entry name" value="UV RADIATION RESISTANCE-ASSOCIATED GENE PROTEIN"/>
    <property type="match status" value="1"/>
</dbReference>
<dbReference type="InterPro" id="IPR036412">
    <property type="entry name" value="HAD-like_sf"/>
</dbReference>
<dbReference type="SUPFAM" id="SSF56784">
    <property type="entry name" value="HAD-like"/>
    <property type="match status" value="1"/>
</dbReference>
<proteinExistence type="predicted"/>
<comment type="caution">
    <text evidence="1">The sequence shown here is derived from an EMBL/GenBank/DDBJ whole genome shotgun (WGS) entry which is preliminary data.</text>
</comment>
<name>A0ABQ5RZE4_9CHLO</name>
<accession>A0ABQ5RZE4</accession>
<keyword evidence="2" id="KW-1185">Reference proteome</keyword>
<dbReference type="PANTHER" id="PTHR15157:SF25">
    <property type="entry name" value="OS07G0418000 PROTEIN"/>
    <property type="match status" value="1"/>
</dbReference>
<dbReference type="Proteomes" id="UP001165090">
    <property type="component" value="Unassembled WGS sequence"/>
</dbReference>
<sequence>KSVISKGIRVAAWTVLYIMLGRLSNCRSGCRVIASQPRHAFSSPRSIRGVKCPAIGTKLIALDFDGVVCDSCGESSLSAFKAAALLWPEIFQTLEAEARKDELVEKMRAVRPVVETGYENIIQIRCLYEGVSVDEMLASWERMLPARMSQWGLNRAELVRLFGSVRDDWIAADLNGWLAPNRIYEGVAAPVRTAMSRHQVYIVTTKQAHYTEILMRDMASVPFPPDRIFSQTVSGRPKGEVLAALAARHPDAVVKIFVEDKLSTLEKVARDPSLSDWQLYLVDWGYNTPQERARAAANPAITILDKQQFEQLIAAEELADLTVR</sequence>
<organism evidence="1 2">
    <name type="scientific">Volvox africanus</name>
    <dbReference type="NCBI Taxonomy" id="51714"/>
    <lineage>
        <taxon>Eukaryota</taxon>
        <taxon>Viridiplantae</taxon>
        <taxon>Chlorophyta</taxon>
        <taxon>core chlorophytes</taxon>
        <taxon>Chlorophyceae</taxon>
        <taxon>CS clade</taxon>
        <taxon>Chlamydomonadales</taxon>
        <taxon>Volvocaceae</taxon>
        <taxon>Volvox</taxon>
    </lineage>
</organism>
<dbReference type="Gene3D" id="3.40.50.1000">
    <property type="entry name" value="HAD superfamily/HAD-like"/>
    <property type="match status" value="1"/>
</dbReference>